<dbReference type="Gene3D" id="3.60.15.10">
    <property type="entry name" value="Ribonuclease Z/Hydroxyacylglutathione hydrolase-like"/>
    <property type="match status" value="1"/>
</dbReference>
<evidence type="ECO:0000313" key="6">
    <source>
        <dbReference type="Proteomes" id="UP000825483"/>
    </source>
</evidence>
<feature type="domain" description="Zn-dependent metallo-hydrolase RNA specificity" evidence="3">
    <location>
        <begin position="403"/>
        <end position="439"/>
    </location>
</feature>
<dbReference type="SUPFAM" id="SSF56281">
    <property type="entry name" value="Metallo-hydrolase/oxidoreductase"/>
    <property type="match status" value="1"/>
</dbReference>
<keyword evidence="1" id="KW-0269">Exonuclease</keyword>
<evidence type="ECO:0000259" key="3">
    <source>
        <dbReference type="Pfam" id="PF07521"/>
    </source>
</evidence>
<keyword evidence="1" id="KW-0540">Nuclease</keyword>
<dbReference type="EMBL" id="BPUB01000001">
    <property type="protein sequence ID" value="GJG57679.1"/>
    <property type="molecule type" value="Genomic_DNA"/>
</dbReference>
<keyword evidence="2" id="KW-0694">RNA-binding</keyword>
<dbReference type="InterPro" id="IPR011108">
    <property type="entry name" value="RMMBL"/>
</dbReference>
<name>A0A9R1CWJ8_9BACT</name>
<proteinExistence type="predicted"/>
<dbReference type="RefSeq" id="WP_223929943.1">
    <property type="nucleotide sequence ID" value="NZ_BPTU01000006.1"/>
</dbReference>
<dbReference type="InterPro" id="IPR001279">
    <property type="entry name" value="Metallo-B-lactamas"/>
</dbReference>
<dbReference type="GO" id="GO:0004527">
    <property type="term" value="F:exonuclease activity"/>
    <property type="evidence" value="ECO:0007669"/>
    <property type="project" value="UniProtKB-KW"/>
</dbReference>
<accession>A0A9R1CWJ8</accession>
<sequence>MVKIKVHRALNQIGGCITEIWTETSRVFIDMGQNLPGNCSASESKDKTSFGSAERSLQSTIVNAEPTLPEEDDEMVKNLFVQNKKEHEAVFYTHGHEDHIGLFMYVPDDVPQYMSDGTREIILTKYELIAESHKKSLKKADIELTKEYYEEIINEDKRLIDKLKNFKTWERPAKRQKPQAIHIGDISITPFYCNHSIFDASMFLIEADGKRIWHTGDFRNHGFSGNLFAMLKAYATNIDTLIIEGTMLNQDKVNITEEEVSDKMAHVMKAFKYVFVLCSATDIDRLAAVQRACEFSEKNLYVCSEFMLKTMAIFTRRMGQKRKLFHFEPTLYRGKTASATLKKDGFVMALGASAYHKAKQLRDSLDPSETLLIYSNWDGYYKIPEQVEHNKSYKAFRDLFPNVVDIHTSGHADRATLKQVIEIINPKEVIGIHKDKDATIKSLYLSKNTYSHN</sequence>
<dbReference type="GeneID" id="72468581"/>
<reference evidence="5" key="1">
    <citation type="journal article" date="2022" name="Int. J. Syst. Evol. Microbiol.">
        <title>Prevotella lacticifex sp. nov., isolated from the rumen of cows.</title>
        <authorList>
            <person name="Shinkai T."/>
            <person name="Ikeyama N."/>
            <person name="Kumagai M."/>
            <person name="Ohmori H."/>
            <person name="Sakamoto M."/>
            <person name="Ohkuma M."/>
            <person name="Mitsumori M."/>
        </authorList>
    </citation>
    <scope>NUCLEOTIDE SEQUENCE</scope>
    <source>
        <strain evidence="5">R5076</strain>
    </source>
</reference>
<dbReference type="InterPro" id="IPR036866">
    <property type="entry name" value="RibonucZ/Hydroxyglut_hydro"/>
</dbReference>
<dbReference type="PANTHER" id="PTHR43694">
    <property type="entry name" value="RIBONUCLEASE J"/>
    <property type="match status" value="1"/>
</dbReference>
<evidence type="ECO:0000256" key="2">
    <source>
        <dbReference type="ARBA" id="ARBA00022884"/>
    </source>
</evidence>
<feature type="domain" description="Metallo-beta-lactamase" evidence="4">
    <location>
        <begin position="87"/>
        <end position="263"/>
    </location>
</feature>
<evidence type="ECO:0000259" key="4">
    <source>
        <dbReference type="Pfam" id="PF12706"/>
    </source>
</evidence>
<keyword evidence="6" id="KW-1185">Reference proteome</keyword>
<evidence type="ECO:0000256" key="1">
    <source>
        <dbReference type="ARBA" id="ARBA00022839"/>
    </source>
</evidence>
<gene>
    <name evidence="5" type="ORF">PRLR5076_05300</name>
</gene>
<dbReference type="Proteomes" id="UP000825483">
    <property type="component" value="Unassembled WGS sequence"/>
</dbReference>
<dbReference type="GO" id="GO:0003723">
    <property type="term" value="F:RNA binding"/>
    <property type="evidence" value="ECO:0007669"/>
    <property type="project" value="UniProtKB-KW"/>
</dbReference>
<dbReference type="Pfam" id="PF07521">
    <property type="entry name" value="RMMBL"/>
    <property type="match status" value="1"/>
</dbReference>
<dbReference type="Gene3D" id="3.40.50.10710">
    <property type="entry name" value="Metallo-hydrolase/oxidoreductase"/>
    <property type="match status" value="1"/>
</dbReference>
<dbReference type="Pfam" id="PF12706">
    <property type="entry name" value="Lactamase_B_2"/>
    <property type="match status" value="1"/>
</dbReference>
<protein>
    <recommendedName>
        <fullName evidence="7">MBL fold metallo-hydrolase</fullName>
    </recommendedName>
</protein>
<dbReference type="PANTHER" id="PTHR43694:SF1">
    <property type="entry name" value="RIBONUCLEASE J"/>
    <property type="match status" value="1"/>
</dbReference>
<evidence type="ECO:0000313" key="5">
    <source>
        <dbReference type="EMBL" id="GJG57679.1"/>
    </source>
</evidence>
<keyword evidence="1" id="KW-0378">Hydrolase</keyword>
<comment type="caution">
    <text evidence="5">The sequence shown here is derived from an EMBL/GenBank/DDBJ whole genome shotgun (WGS) entry which is preliminary data.</text>
</comment>
<dbReference type="InterPro" id="IPR042173">
    <property type="entry name" value="RNase_J_2"/>
</dbReference>
<dbReference type="AlphaFoldDB" id="A0A9R1CWJ8"/>
<organism evidence="5 6">
    <name type="scientific">Prevotella lacticifex</name>
    <dbReference type="NCBI Taxonomy" id="2854755"/>
    <lineage>
        <taxon>Bacteria</taxon>
        <taxon>Pseudomonadati</taxon>
        <taxon>Bacteroidota</taxon>
        <taxon>Bacteroidia</taxon>
        <taxon>Bacteroidales</taxon>
        <taxon>Prevotellaceae</taxon>
        <taxon>Prevotella</taxon>
    </lineage>
</organism>
<evidence type="ECO:0008006" key="7">
    <source>
        <dbReference type="Google" id="ProtNLM"/>
    </source>
</evidence>